<organism evidence="1 2">
    <name type="scientific">Tulasnella calospora MUT 4182</name>
    <dbReference type="NCBI Taxonomy" id="1051891"/>
    <lineage>
        <taxon>Eukaryota</taxon>
        <taxon>Fungi</taxon>
        <taxon>Dikarya</taxon>
        <taxon>Basidiomycota</taxon>
        <taxon>Agaricomycotina</taxon>
        <taxon>Agaricomycetes</taxon>
        <taxon>Cantharellales</taxon>
        <taxon>Tulasnellaceae</taxon>
        <taxon>Tulasnella</taxon>
    </lineage>
</organism>
<gene>
    <name evidence="1" type="ORF">M407DRAFT_28687</name>
</gene>
<evidence type="ECO:0000313" key="2">
    <source>
        <dbReference type="Proteomes" id="UP000054248"/>
    </source>
</evidence>
<sequence length="276" mass="32079">MSLPVLDSLQTTVKGISLYAILPASECARNYDMGYRGPPPSPNDLLISPHNMNVHCAEVVRISSLAQDVCQLLNKMVTEQENMYIKPPNHNGPGRYETRFRRHGRTFTVLDTYAERGIQVPVDNSKPTSKISVWENTIKDMLRICQTLEDPVNMLILPNQMMKPFRDYPARYPEYVIISDHREIAEREGDDSPYYWMRIEWLLHDFNAAHFVNWSSMIYNRIRSELYLALPTLMDDANIHGDSQIPGNRFSISMGEPNVWYIEDKVLKKTYYLWSI</sequence>
<dbReference type="HOGENOM" id="CLU_834689_0_0_1"/>
<keyword evidence="2" id="KW-1185">Reference proteome</keyword>
<proteinExistence type="predicted"/>
<dbReference type="AlphaFoldDB" id="A0A0C3QAB2"/>
<name>A0A0C3QAB2_9AGAM</name>
<dbReference type="Proteomes" id="UP000054248">
    <property type="component" value="Unassembled WGS sequence"/>
</dbReference>
<protein>
    <submittedName>
        <fullName evidence="1">Uncharacterized protein</fullName>
    </submittedName>
</protein>
<reference evidence="2" key="2">
    <citation type="submission" date="2015-01" db="EMBL/GenBank/DDBJ databases">
        <title>Evolutionary Origins and Diversification of the Mycorrhizal Mutualists.</title>
        <authorList>
            <consortium name="DOE Joint Genome Institute"/>
            <consortium name="Mycorrhizal Genomics Consortium"/>
            <person name="Kohler A."/>
            <person name="Kuo A."/>
            <person name="Nagy L.G."/>
            <person name="Floudas D."/>
            <person name="Copeland A."/>
            <person name="Barry K.W."/>
            <person name="Cichocki N."/>
            <person name="Veneault-Fourrey C."/>
            <person name="LaButti K."/>
            <person name="Lindquist E.A."/>
            <person name="Lipzen A."/>
            <person name="Lundell T."/>
            <person name="Morin E."/>
            <person name="Murat C."/>
            <person name="Riley R."/>
            <person name="Ohm R."/>
            <person name="Sun H."/>
            <person name="Tunlid A."/>
            <person name="Henrissat B."/>
            <person name="Grigoriev I.V."/>
            <person name="Hibbett D.S."/>
            <person name="Martin F."/>
        </authorList>
    </citation>
    <scope>NUCLEOTIDE SEQUENCE [LARGE SCALE GENOMIC DNA]</scope>
    <source>
        <strain evidence="2">MUT 4182</strain>
    </source>
</reference>
<dbReference type="OrthoDB" id="3309592at2759"/>
<reference evidence="1 2" key="1">
    <citation type="submission" date="2014-04" db="EMBL/GenBank/DDBJ databases">
        <authorList>
            <consortium name="DOE Joint Genome Institute"/>
            <person name="Kuo A."/>
            <person name="Girlanda M."/>
            <person name="Perotto S."/>
            <person name="Kohler A."/>
            <person name="Nagy L.G."/>
            <person name="Floudas D."/>
            <person name="Copeland A."/>
            <person name="Barry K.W."/>
            <person name="Cichocki N."/>
            <person name="Veneault-Fourrey C."/>
            <person name="LaButti K."/>
            <person name="Lindquist E.A."/>
            <person name="Lipzen A."/>
            <person name="Lundell T."/>
            <person name="Morin E."/>
            <person name="Murat C."/>
            <person name="Sun H."/>
            <person name="Tunlid A."/>
            <person name="Henrissat B."/>
            <person name="Grigoriev I.V."/>
            <person name="Hibbett D.S."/>
            <person name="Martin F."/>
            <person name="Nordberg H.P."/>
            <person name="Cantor M.N."/>
            <person name="Hua S.X."/>
        </authorList>
    </citation>
    <scope>NUCLEOTIDE SEQUENCE [LARGE SCALE GENOMIC DNA]</scope>
    <source>
        <strain evidence="1 2">MUT 4182</strain>
    </source>
</reference>
<evidence type="ECO:0000313" key="1">
    <source>
        <dbReference type="EMBL" id="KIO21761.1"/>
    </source>
</evidence>
<dbReference type="EMBL" id="KN823129">
    <property type="protein sequence ID" value="KIO21761.1"/>
    <property type="molecule type" value="Genomic_DNA"/>
</dbReference>
<accession>A0A0C3QAB2</accession>